<gene>
    <name evidence="1" type="ORF">Z051_02625</name>
</gene>
<dbReference type="PATRIC" id="fig|1441923.3.peg.567"/>
<dbReference type="AlphaFoldDB" id="A0A0M8PM05"/>
<sequence length="68" mass="7260">MTDAVPDLDSALVRTLPDSPNSKLLTAWLDVSMRHLDADGAHTAGAWRSISSVRRLHEPAATPATPAK</sequence>
<organism evidence="1 2">
    <name type="scientific">Rhodococcus rhodochrous KG-21</name>
    <dbReference type="NCBI Taxonomy" id="1441923"/>
    <lineage>
        <taxon>Bacteria</taxon>
        <taxon>Bacillati</taxon>
        <taxon>Actinomycetota</taxon>
        <taxon>Actinomycetes</taxon>
        <taxon>Mycobacteriales</taxon>
        <taxon>Nocardiaceae</taxon>
        <taxon>Rhodococcus</taxon>
    </lineage>
</organism>
<accession>A0A0M8PM05</accession>
<dbReference type="Proteomes" id="UP000037712">
    <property type="component" value="Unassembled WGS sequence"/>
</dbReference>
<dbReference type="EMBL" id="AZYO01000003">
    <property type="protein sequence ID" value="KOS57675.1"/>
    <property type="molecule type" value="Genomic_DNA"/>
</dbReference>
<comment type="caution">
    <text evidence="1">The sequence shown here is derived from an EMBL/GenBank/DDBJ whole genome shotgun (WGS) entry which is preliminary data.</text>
</comment>
<evidence type="ECO:0000313" key="1">
    <source>
        <dbReference type="EMBL" id="KOS57675.1"/>
    </source>
</evidence>
<evidence type="ECO:0000313" key="2">
    <source>
        <dbReference type="Proteomes" id="UP000037712"/>
    </source>
</evidence>
<name>A0A0M8PM05_RHORH</name>
<reference evidence="2" key="2">
    <citation type="submission" date="2015-01" db="EMBL/GenBank/DDBJ databases">
        <title>Draft genome sequence of potential hydrocarbon metabolising strain of Rhodococcus rhodochrous.</title>
        <authorList>
            <person name="Aggarwal R.K."/>
            <person name="Dawar C."/>
        </authorList>
    </citation>
    <scope>NUCLEOTIDE SEQUENCE [LARGE SCALE GENOMIC DNA]</scope>
    <source>
        <strain evidence="2">KG-21</strain>
    </source>
</reference>
<proteinExistence type="predicted"/>
<reference evidence="1 2" key="1">
    <citation type="journal article" date="2015" name="Genome Announc.">
        <title>Draft Genome Sequence of Rhodococcus rhodochrous Strain KG-21, a Soil Isolate from Oil Fields of Krishna-Godavari Basin, India.</title>
        <authorList>
            <person name="Dawar C."/>
            <person name="Aggarwal R.K."/>
        </authorList>
    </citation>
    <scope>NUCLEOTIDE SEQUENCE [LARGE SCALE GENOMIC DNA]</scope>
    <source>
        <strain evidence="1 2">KG-21</strain>
    </source>
</reference>
<protein>
    <submittedName>
        <fullName evidence="1">Uncharacterized protein</fullName>
    </submittedName>
</protein>